<organism evidence="1 2">
    <name type="scientific">Caerostris darwini</name>
    <dbReference type="NCBI Taxonomy" id="1538125"/>
    <lineage>
        <taxon>Eukaryota</taxon>
        <taxon>Metazoa</taxon>
        <taxon>Ecdysozoa</taxon>
        <taxon>Arthropoda</taxon>
        <taxon>Chelicerata</taxon>
        <taxon>Arachnida</taxon>
        <taxon>Araneae</taxon>
        <taxon>Araneomorphae</taxon>
        <taxon>Entelegynae</taxon>
        <taxon>Araneoidea</taxon>
        <taxon>Araneidae</taxon>
        <taxon>Caerostris</taxon>
    </lineage>
</organism>
<reference evidence="1 2" key="1">
    <citation type="submission" date="2021-06" db="EMBL/GenBank/DDBJ databases">
        <title>Caerostris darwini draft genome.</title>
        <authorList>
            <person name="Kono N."/>
            <person name="Arakawa K."/>
        </authorList>
    </citation>
    <scope>NUCLEOTIDE SEQUENCE [LARGE SCALE GENOMIC DNA]</scope>
</reference>
<evidence type="ECO:0000313" key="1">
    <source>
        <dbReference type="EMBL" id="GIY71653.1"/>
    </source>
</evidence>
<comment type="caution">
    <text evidence="1">The sequence shown here is derived from an EMBL/GenBank/DDBJ whole genome shotgun (WGS) entry which is preliminary data.</text>
</comment>
<evidence type="ECO:0000313" key="2">
    <source>
        <dbReference type="Proteomes" id="UP001054837"/>
    </source>
</evidence>
<dbReference type="AlphaFoldDB" id="A0AAV4VNP0"/>
<protein>
    <submittedName>
        <fullName evidence="1">Uncharacterized protein</fullName>
    </submittedName>
</protein>
<keyword evidence="2" id="KW-1185">Reference proteome</keyword>
<gene>
    <name evidence="1" type="ORF">CDAR_259571</name>
</gene>
<sequence length="92" mass="10289">MRTIVTALWNGEGGGGVELELGEEHPGTFDRALTRMFVGDVTLELGLAEQSGSVERSYAELLPEKEDKMRANESFAASKRFKRLRFLKLKSK</sequence>
<accession>A0AAV4VNP0</accession>
<dbReference type="EMBL" id="BPLQ01013371">
    <property type="protein sequence ID" value="GIY71653.1"/>
    <property type="molecule type" value="Genomic_DNA"/>
</dbReference>
<proteinExistence type="predicted"/>
<dbReference type="Proteomes" id="UP001054837">
    <property type="component" value="Unassembled WGS sequence"/>
</dbReference>
<name>A0AAV4VNP0_9ARAC</name>